<dbReference type="GO" id="GO:0003697">
    <property type="term" value="F:single-stranded DNA binding"/>
    <property type="evidence" value="ECO:0007669"/>
    <property type="project" value="UniProtKB-UniRule"/>
</dbReference>
<evidence type="ECO:0000256" key="3">
    <source>
        <dbReference type="RuleBase" id="RU000524"/>
    </source>
</evidence>
<dbReference type="NCBIfam" id="TIGR00621">
    <property type="entry name" value="ssb"/>
    <property type="match status" value="1"/>
</dbReference>
<evidence type="ECO:0000313" key="6">
    <source>
        <dbReference type="Proteomes" id="UP000316008"/>
    </source>
</evidence>
<dbReference type="AlphaFoldDB" id="A0A556MPT4"/>
<comment type="subunit">
    <text evidence="2">Homotetramer.</text>
</comment>
<evidence type="ECO:0000256" key="2">
    <source>
        <dbReference type="HAMAP-Rule" id="MF_00984"/>
    </source>
</evidence>
<dbReference type="Gene3D" id="2.40.50.140">
    <property type="entry name" value="Nucleic acid-binding proteins"/>
    <property type="match status" value="1"/>
</dbReference>
<sequence length="149" mass="16592">MSGSVNKVILIGNLGKDPEVRRLENGTVVASFPIATSETYVDRTTGERKDNTDWHNIVAWRGLAEVVEKYVRKGIKVYIEGKLKTRSWTDQSGTTRYTTEVVADELTILTPRGDQEKPMGTATPPYPAEEPQNPSPMNLDISPNDDLPF</sequence>
<comment type="caution">
    <text evidence="5">The sequence shown here is derived from an EMBL/GenBank/DDBJ whole genome shotgun (WGS) entry which is preliminary data.</text>
</comment>
<reference evidence="5 6" key="1">
    <citation type="submission" date="2019-07" db="EMBL/GenBank/DDBJ databases">
        <authorList>
            <person name="Huq M.A."/>
        </authorList>
    </citation>
    <scope>NUCLEOTIDE SEQUENCE [LARGE SCALE GENOMIC DNA]</scope>
    <source>
        <strain evidence="5 6">MAH-3</strain>
    </source>
</reference>
<dbReference type="InterPro" id="IPR011344">
    <property type="entry name" value="ssDNA-bd"/>
</dbReference>
<dbReference type="Pfam" id="PF00436">
    <property type="entry name" value="SSB"/>
    <property type="match status" value="1"/>
</dbReference>
<dbReference type="InterPro" id="IPR012340">
    <property type="entry name" value="NA-bd_OB-fold"/>
</dbReference>
<dbReference type="HAMAP" id="MF_00984">
    <property type="entry name" value="SSB"/>
    <property type="match status" value="1"/>
</dbReference>
<dbReference type="EMBL" id="VLPL01000006">
    <property type="protein sequence ID" value="TSJ41964.1"/>
    <property type="molecule type" value="Genomic_DNA"/>
</dbReference>
<comment type="caution">
    <text evidence="2">Lacks conserved residue(s) required for the propagation of feature annotation.</text>
</comment>
<gene>
    <name evidence="5" type="ORF">FO442_12800</name>
</gene>
<dbReference type="RefSeq" id="WP_144333596.1">
    <property type="nucleotide sequence ID" value="NZ_VLPL01000006.1"/>
</dbReference>
<accession>A0A556MPT4</accession>
<dbReference type="PANTHER" id="PTHR10302:SF27">
    <property type="entry name" value="SINGLE-STRANDED DNA-BINDING PROTEIN"/>
    <property type="match status" value="1"/>
</dbReference>
<organism evidence="5 6">
    <name type="scientific">Fluviicola chungangensis</name>
    <dbReference type="NCBI Taxonomy" id="2597671"/>
    <lineage>
        <taxon>Bacteria</taxon>
        <taxon>Pseudomonadati</taxon>
        <taxon>Bacteroidota</taxon>
        <taxon>Flavobacteriia</taxon>
        <taxon>Flavobacteriales</taxon>
        <taxon>Crocinitomicaceae</taxon>
        <taxon>Fluviicola</taxon>
    </lineage>
</organism>
<dbReference type="Proteomes" id="UP000316008">
    <property type="component" value="Unassembled WGS sequence"/>
</dbReference>
<keyword evidence="6" id="KW-1185">Reference proteome</keyword>
<dbReference type="GO" id="GO:0006260">
    <property type="term" value="P:DNA replication"/>
    <property type="evidence" value="ECO:0007669"/>
    <property type="project" value="InterPro"/>
</dbReference>
<dbReference type="SUPFAM" id="SSF50249">
    <property type="entry name" value="Nucleic acid-binding proteins"/>
    <property type="match status" value="1"/>
</dbReference>
<protein>
    <recommendedName>
        <fullName evidence="2 3">Single-stranded DNA-binding protein</fullName>
        <shortName evidence="2">SSB</shortName>
    </recommendedName>
</protein>
<evidence type="ECO:0000256" key="1">
    <source>
        <dbReference type="ARBA" id="ARBA00023125"/>
    </source>
</evidence>
<dbReference type="OrthoDB" id="9809878at2"/>
<dbReference type="InterPro" id="IPR000424">
    <property type="entry name" value="Primosome_PriB/ssb"/>
</dbReference>
<keyword evidence="1 2" id="KW-0238">DNA-binding</keyword>
<evidence type="ECO:0000256" key="4">
    <source>
        <dbReference type="SAM" id="MobiDB-lite"/>
    </source>
</evidence>
<dbReference type="CDD" id="cd04496">
    <property type="entry name" value="SSB_OBF"/>
    <property type="match status" value="1"/>
</dbReference>
<name>A0A556MPT4_9FLAO</name>
<dbReference type="GO" id="GO:0009295">
    <property type="term" value="C:nucleoid"/>
    <property type="evidence" value="ECO:0007669"/>
    <property type="project" value="TreeGrafter"/>
</dbReference>
<evidence type="ECO:0000313" key="5">
    <source>
        <dbReference type="EMBL" id="TSJ41964.1"/>
    </source>
</evidence>
<dbReference type="PANTHER" id="PTHR10302">
    <property type="entry name" value="SINGLE-STRANDED DNA-BINDING PROTEIN"/>
    <property type="match status" value="1"/>
</dbReference>
<proteinExistence type="inferred from homology"/>
<dbReference type="PROSITE" id="PS50935">
    <property type="entry name" value="SSB"/>
    <property type="match status" value="1"/>
</dbReference>
<feature type="region of interest" description="Disordered" evidence="4">
    <location>
        <begin position="108"/>
        <end position="149"/>
    </location>
</feature>